<name>A0A9N8YWT4_9GLOM</name>
<organism evidence="1 2">
    <name type="scientific">Cetraspora pellucida</name>
    <dbReference type="NCBI Taxonomy" id="1433469"/>
    <lineage>
        <taxon>Eukaryota</taxon>
        <taxon>Fungi</taxon>
        <taxon>Fungi incertae sedis</taxon>
        <taxon>Mucoromycota</taxon>
        <taxon>Glomeromycotina</taxon>
        <taxon>Glomeromycetes</taxon>
        <taxon>Diversisporales</taxon>
        <taxon>Gigasporaceae</taxon>
        <taxon>Cetraspora</taxon>
    </lineage>
</organism>
<keyword evidence="2" id="KW-1185">Reference proteome</keyword>
<proteinExistence type="predicted"/>
<dbReference type="EMBL" id="CAJVQA010000034">
    <property type="protein sequence ID" value="CAG8451592.1"/>
    <property type="molecule type" value="Genomic_DNA"/>
</dbReference>
<comment type="caution">
    <text evidence="1">The sequence shown here is derived from an EMBL/GenBank/DDBJ whole genome shotgun (WGS) entry which is preliminary data.</text>
</comment>
<dbReference type="Proteomes" id="UP000789759">
    <property type="component" value="Unassembled WGS sequence"/>
</dbReference>
<accession>A0A9N8YWT4</accession>
<evidence type="ECO:0000313" key="2">
    <source>
        <dbReference type="Proteomes" id="UP000789759"/>
    </source>
</evidence>
<reference evidence="1" key="1">
    <citation type="submission" date="2021-06" db="EMBL/GenBank/DDBJ databases">
        <authorList>
            <person name="Kallberg Y."/>
            <person name="Tangrot J."/>
            <person name="Rosling A."/>
        </authorList>
    </citation>
    <scope>NUCLEOTIDE SEQUENCE</scope>
    <source>
        <strain evidence="1">FL966</strain>
    </source>
</reference>
<dbReference type="AlphaFoldDB" id="A0A9N8YWT4"/>
<sequence>MSNRQFVFKGLKHGTEKLLTVMVVEIPIQLVIKEYDLITILRSPTNNQCDNFAGIFVSAKKLNVKSLIEQPSKSRCVENSVKVLLNRLLEHRQKSTVFMLLHSKNKTFETSRDWSSVKVNRTDAFFFTGTTCERIYEQLRPEINSGSSEVIYKYESNVAKSRKPSNA</sequence>
<gene>
    <name evidence="1" type="ORF">CPELLU_LOCUS172</name>
</gene>
<evidence type="ECO:0000313" key="1">
    <source>
        <dbReference type="EMBL" id="CAG8451592.1"/>
    </source>
</evidence>
<protein>
    <submittedName>
        <fullName evidence="1">13965_t:CDS:1</fullName>
    </submittedName>
</protein>